<dbReference type="PROSITE" id="PS51819">
    <property type="entry name" value="VOC"/>
    <property type="match status" value="1"/>
</dbReference>
<evidence type="ECO:0000259" key="1">
    <source>
        <dbReference type="PROSITE" id="PS51819"/>
    </source>
</evidence>
<evidence type="ECO:0000313" key="3">
    <source>
        <dbReference type="Proteomes" id="UP001205311"/>
    </source>
</evidence>
<evidence type="ECO:0000313" key="2">
    <source>
        <dbReference type="EMBL" id="MCP2261118.1"/>
    </source>
</evidence>
<dbReference type="SUPFAM" id="SSF54593">
    <property type="entry name" value="Glyoxalase/Bleomycin resistance protein/Dihydroxybiphenyl dioxygenase"/>
    <property type="match status" value="1"/>
</dbReference>
<accession>A0ABT1I013</accession>
<name>A0ABT1I013_STRSD</name>
<dbReference type="PANTHER" id="PTHR33993:SF2">
    <property type="entry name" value="VOC DOMAIN-CONTAINING PROTEIN"/>
    <property type="match status" value="1"/>
</dbReference>
<protein>
    <recommendedName>
        <fullName evidence="1">VOC domain-containing protein</fullName>
    </recommendedName>
</protein>
<dbReference type="Proteomes" id="UP001205311">
    <property type="component" value="Unassembled WGS sequence"/>
</dbReference>
<proteinExistence type="predicted"/>
<dbReference type="Gene3D" id="3.10.180.10">
    <property type="entry name" value="2,3-Dihydroxybiphenyl 1,2-Dioxygenase, domain 1"/>
    <property type="match status" value="1"/>
</dbReference>
<dbReference type="InterPro" id="IPR037523">
    <property type="entry name" value="VOC_core"/>
</dbReference>
<gene>
    <name evidence="2" type="ORF">LX15_004838</name>
</gene>
<feature type="domain" description="VOC" evidence="1">
    <location>
        <begin position="3"/>
        <end position="122"/>
    </location>
</feature>
<dbReference type="InterPro" id="IPR029068">
    <property type="entry name" value="Glyas_Bleomycin-R_OHBP_Dase"/>
</dbReference>
<dbReference type="CDD" id="cd07247">
    <property type="entry name" value="SgaA_N_like"/>
    <property type="match status" value="1"/>
</dbReference>
<organism evidence="2 3">
    <name type="scientific">Streptoalloteichus tenebrarius (strain ATCC 17920 / DSM 40477 / JCM 4838 / CBS 697.72 / NBRC 16177 / NCIMB 11028 / NRRL B-12390 / A12253. 1 / ISP 5477)</name>
    <name type="common">Streptomyces tenebrarius</name>
    <dbReference type="NCBI Taxonomy" id="1933"/>
    <lineage>
        <taxon>Bacteria</taxon>
        <taxon>Bacillati</taxon>
        <taxon>Actinomycetota</taxon>
        <taxon>Actinomycetes</taxon>
        <taxon>Pseudonocardiales</taxon>
        <taxon>Pseudonocardiaceae</taxon>
        <taxon>Streptoalloteichus</taxon>
    </lineage>
</organism>
<reference evidence="2 3" key="1">
    <citation type="submission" date="2022-06" db="EMBL/GenBank/DDBJ databases">
        <title>Genomic Encyclopedia of Archaeal and Bacterial Type Strains, Phase II (KMG-II): from individual species to whole genera.</title>
        <authorList>
            <person name="Goeker M."/>
        </authorList>
    </citation>
    <scope>NUCLEOTIDE SEQUENCE [LARGE SCALE GENOMIC DNA]</scope>
    <source>
        <strain evidence="2 3">DSM 40477</strain>
    </source>
</reference>
<dbReference type="PANTHER" id="PTHR33993">
    <property type="entry name" value="GLYOXALASE-RELATED"/>
    <property type="match status" value="1"/>
</dbReference>
<dbReference type="InterPro" id="IPR004360">
    <property type="entry name" value="Glyas_Fos-R_dOase_dom"/>
</dbReference>
<comment type="caution">
    <text evidence="2">The sequence shown here is derived from an EMBL/GenBank/DDBJ whole genome shotgun (WGS) entry which is preliminary data.</text>
</comment>
<dbReference type="InterPro" id="IPR052164">
    <property type="entry name" value="Anthracycline_SecMetBiosynth"/>
</dbReference>
<sequence>MPRPVHFEIHASDVDRVRSFYETVFGWSFEQWGDQPYWIVRTGEGEPGIDGGLLPRPGPPPADDAPMTAWPVTVGVADLDASLRLVESAGGRIAMPRSPVPTLGWVAYAKDPDGNTFGLFQPDPNAA</sequence>
<keyword evidence="3" id="KW-1185">Reference proteome</keyword>
<dbReference type="EMBL" id="JAMTCP010000036">
    <property type="protein sequence ID" value="MCP2261118.1"/>
    <property type="molecule type" value="Genomic_DNA"/>
</dbReference>
<dbReference type="Pfam" id="PF00903">
    <property type="entry name" value="Glyoxalase"/>
    <property type="match status" value="1"/>
</dbReference>
<dbReference type="RefSeq" id="WP_253671956.1">
    <property type="nucleotide sequence ID" value="NZ_JAMTCP010000036.1"/>
</dbReference>